<dbReference type="GO" id="GO:0051082">
    <property type="term" value="F:unfolded protein binding"/>
    <property type="evidence" value="ECO:0007669"/>
    <property type="project" value="InterPro"/>
</dbReference>
<accession>A0A518ARC5</accession>
<dbReference type="RefSeq" id="WP_197528430.1">
    <property type="nucleotide sequence ID" value="NZ_CP036278.1"/>
</dbReference>
<feature type="signal peptide" evidence="4">
    <location>
        <begin position="1"/>
        <end position="23"/>
    </location>
</feature>
<feature type="chain" id="PRO_5021808803" evidence="4">
    <location>
        <begin position="24"/>
        <end position="210"/>
    </location>
</feature>
<evidence type="ECO:0000313" key="5">
    <source>
        <dbReference type="EMBL" id="QDU57266.1"/>
    </source>
</evidence>
<dbReference type="Gene3D" id="3.30.910.20">
    <property type="entry name" value="Skp domain"/>
    <property type="match status" value="1"/>
</dbReference>
<evidence type="ECO:0000313" key="6">
    <source>
        <dbReference type="Proteomes" id="UP000315750"/>
    </source>
</evidence>
<feature type="coiled-coil region" evidence="3">
    <location>
        <begin position="55"/>
        <end position="82"/>
    </location>
</feature>
<name>A0A518ARC5_9BACT</name>
<organism evidence="5 6">
    <name type="scientific">Aeoliella mucimassa</name>
    <dbReference type="NCBI Taxonomy" id="2527972"/>
    <lineage>
        <taxon>Bacteria</taxon>
        <taxon>Pseudomonadati</taxon>
        <taxon>Planctomycetota</taxon>
        <taxon>Planctomycetia</taxon>
        <taxon>Pirellulales</taxon>
        <taxon>Lacipirellulaceae</taxon>
        <taxon>Aeoliella</taxon>
    </lineage>
</organism>
<keyword evidence="3" id="KW-0175">Coiled coil</keyword>
<dbReference type="PANTHER" id="PTHR35089:SF1">
    <property type="entry name" value="CHAPERONE PROTEIN SKP"/>
    <property type="match status" value="1"/>
</dbReference>
<evidence type="ECO:0000256" key="3">
    <source>
        <dbReference type="SAM" id="Coils"/>
    </source>
</evidence>
<reference evidence="5 6" key="1">
    <citation type="submission" date="2019-02" db="EMBL/GenBank/DDBJ databases">
        <title>Deep-cultivation of Planctomycetes and their phenomic and genomic characterization uncovers novel biology.</title>
        <authorList>
            <person name="Wiegand S."/>
            <person name="Jogler M."/>
            <person name="Boedeker C."/>
            <person name="Pinto D."/>
            <person name="Vollmers J."/>
            <person name="Rivas-Marin E."/>
            <person name="Kohn T."/>
            <person name="Peeters S.H."/>
            <person name="Heuer A."/>
            <person name="Rast P."/>
            <person name="Oberbeckmann S."/>
            <person name="Bunk B."/>
            <person name="Jeske O."/>
            <person name="Meyerdierks A."/>
            <person name="Storesund J.E."/>
            <person name="Kallscheuer N."/>
            <person name="Luecker S."/>
            <person name="Lage O.M."/>
            <person name="Pohl T."/>
            <person name="Merkel B.J."/>
            <person name="Hornburger P."/>
            <person name="Mueller R.-W."/>
            <person name="Bruemmer F."/>
            <person name="Labrenz M."/>
            <person name="Spormann A.M."/>
            <person name="Op den Camp H."/>
            <person name="Overmann J."/>
            <person name="Amann R."/>
            <person name="Jetten M.S.M."/>
            <person name="Mascher T."/>
            <person name="Medema M.H."/>
            <person name="Devos D.P."/>
            <person name="Kaster A.-K."/>
            <person name="Ovreas L."/>
            <person name="Rohde M."/>
            <person name="Galperin M.Y."/>
            <person name="Jogler C."/>
        </authorList>
    </citation>
    <scope>NUCLEOTIDE SEQUENCE [LARGE SCALE GENOMIC DNA]</scope>
    <source>
        <strain evidence="5 6">Pan181</strain>
    </source>
</reference>
<proteinExistence type="inferred from homology"/>
<dbReference type="SMART" id="SM00935">
    <property type="entry name" value="OmpH"/>
    <property type="match status" value="1"/>
</dbReference>
<dbReference type="InterPro" id="IPR005632">
    <property type="entry name" value="Chaperone_Skp"/>
</dbReference>
<dbReference type="KEGG" id="amuc:Pan181_34810"/>
<dbReference type="EMBL" id="CP036278">
    <property type="protein sequence ID" value="QDU57266.1"/>
    <property type="molecule type" value="Genomic_DNA"/>
</dbReference>
<evidence type="ECO:0000256" key="2">
    <source>
        <dbReference type="ARBA" id="ARBA00022729"/>
    </source>
</evidence>
<protein>
    <submittedName>
        <fullName evidence="5">Outer membrane protein (OmpH-like)</fullName>
    </submittedName>
</protein>
<dbReference type="GO" id="GO:0050821">
    <property type="term" value="P:protein stabilization"/>
    <property type="evidence" value="ECO:0007669"/>
    <property type="project" value="TreeGrafter"/>
</dbReference>
<dbReference type="AlphaFoldDB" id="A0A518ARC5"/>
<dbReference type="SUPFAM" id="SSF111384">
    <property type="entry name" value="OmpH-like"/>
    <property type="match status" value="1"/>
</dbReference>
<evidence type="ECO:0000256" key="4">
    <source>
        <dbReference type="SAM" id="SignalP"/>
    </source>
</evidence>
<keyword evidence="2 4" id="KW-0732">Signal</keyword>
<dbReference type="Pfam" id="PF03938">
    <property type="entry name" value="OmpH"/>
    <property type="match status" value="1"/>
</dbReference>
<gene>
    <name evidence="5" type="ORF">Pan181_34810</name>
</gene>
<dbReference type="PANTHER" id="PTHR35089">
    <property type="entry name" value="CHAPERONE PROTEIN SKP"/>
    <property type="match status" value="1"/>
</dbReference>
<comment type="similarity">
    <text evidence="1">Belongs to the Skp family.</text>
</comment>
<keyword evidence="6" id="KW-1185">Reference proteome</keyword>
<dbReference type="InterPro" id="IPR024930">
    <property type="entry name" value="Skp_dom_sf"/>
</dbReference>
<dbReference type="GO" id="GO:0005829">
    <property type="term" value="C:cytosol"/>
    <property type="evidence" value="ECO:0007669"/>
    <property type="project" value="TreeGrafter"/>
</dbReference>
<evidence type="ECO:0000256" key="1">
    <source>
        <dbReference type="ARBA" id="ARBA00009091"/>
    </source>
</evidence>
<sequence precursor="true">MKTLTLAVAAALAFGIANSSAVAQSTPTSKAAQYGVAVVDISKIFEEHQAFKALMEQMKADMQKVDAQMKAKRDALIKMEEARNSFKPGTAEYRQKDDELARAKATFALEMDRLSKSLMERESSVYFQTYQQISSVIGQYAKQQNIGLVLKYSSAEPDPSSSADILKHINKPVVYSDGIDITQNVLAILNRGASNGASATALRPGQTRPQ</sequence>
<dbReference type="Proteomes" id="UP000315750">
    <property type="component" value="Chromosome"/>
</dbReference>